<dbReference type="SMART" id="SM00342">
    <property type="entry name" value="HTH_ARAC"/>
    <property type="match status" value="1"/>
</dbReference>
<evidence type="ECO:0000259" key="1">
    <source>
        <dbReference type="PROSITE" id="PS01124"/>
    </source>
</evidence>
<proteinExistence type="predicted"/>
<accession>A0ABS6S9Z0</accession>
<dbReference type="SMART" id="SM00871">
    <property type="entry name" value="AraC_E_bind"/>
    <property type="match status" value="1"/>
</dbReference>
<dbReference type="RefSeq" id="WP_218443436.1">
    <property type="nucleotide sequence ID" value="NZ_JAGSPA010000001.1"/>
</dbReference>
<dbReference type="PANTHER" id="PTHR40055">
    <property type="entry name" value="TRANSCRIPTIONAL REGULATOR YGIV-RELATED"/>
    <property type="match status" value="1"/>
</dbReference>
<dbReference type="InterPro" id="IPR018060">
    <property type="entry name" value="HTH_AraC"/>
</dbReference>
<organism evidence="2 3">
    <name type="scientific">Pacificimonas pallii</name>
    <dbReference type="NCBI Taxonomy" id="2827236"/>
    <lineage>
        <taxon>Bacteria</taxon>
        <taxon>Pseudomonadati</taxon>
        <taxon>Pseudomonadota</taxon>
        <taxon>Alphaproteobacteria</taxon>
        <taxon>Sphingomonadales</taxon>
        <taxon>Sphingosinicellaceae</taxon>
        <taxon>Pacificimonas</taxon>
    </lineage>
</organism>
<keyword evidence="3" id="KW-1185">Reference proteome</keyword>
<comment type="caution">
    <text evidence="2">The sequence shown here is derived from an EMBL/GenBank/DDBJ whole genome shotgun (WGS) entry which is preliminary data.</text>
</comment>
<reference evidence="2 3" key="1">
    <citation type="submission" date="2021-04" db="EMBL/GenBank/DDBJ databases">
        <authorList>
            <person name="Pira H."/>
            <person name="Risdian C."/>
            <person name="Wink J."/>
        </authorList>
    </citation>
    <scope>NUCLEOTIDE SEQUENCE [LARGE SCALE GENOMIC DNA]</scope>
    <source>
        <strain evidence="2 3">WHA3</strain>
    </source>
</reference>
<dbReference type="InterPro" id="IPR050908">
    <property type="entry name" value="SmbC-like"/>
</dbReference>
<protein>
    <submittedName>
        <fullName evidence="2">AraC family transcriptional regulator</fullName>
    </submittedName>
</protein>
<dbReference type="PROSITE" id="PS01124">
    <property type="entry name" value="HTH_ARAC_FAMILY_2"/>
    <property type="match status" value="1"/>
</dbReference>
<evidence type="ECO:0000313" key="2">
    <source>
        <dbReference type="EMBL" id="MBV7255173.1"/>
    </source>
</evidence>
<dbReference type="InterPro" id="IPR010499">
    <property type="entry name" value="AraC_E-bd"/>
</dbReference>
<feature type="domain" description="HTH araC/xylS-type" evidence="1">
    <location>
        <begin position="10"/>
        <end position="111"/>
    </location>
</feature>
<dbReference type="PANTHER" id="PTHR40055:SF1">
    <property type="entry name" value="TRANSCRIPTIONAL REGULATOR YGIV-RELATED"/>
    <property type="match status" value="1"/>
</dbReference>
<dbReference type="Pfam" id="PF06445">
    <property type="entry name" value="GyrI-like"/>
    <property type="match status" value="1"/>
</dbReference>
<sequence>MRSDVRDRIERAVDLMSTRMADEDAPPSLDELAGAAAFSKFHFHRVFRIVTGETCAQALARLRLARGTNALQRRERSVTDAAFLAGYGSSQSFAKALKMQTGKTASELRNEPHILARLVERLAHVEMAGGEAGPRLLAIEIARFDPFEIVAVRTEALYPDVAGTFSALASALGGTQGVTAIIGRAHDDLEGGVDGRPVFDCGFRLRAGDAAVPAGAEAMTVAGGEHLRARHIGSYRALPGTVDIIYRMILGRSDLILADRPTVFHYVDDPGETAEASLRTDIHVPICRIASPKEKESK</sequence>
<dbReference type="InterPro" id="IPR029442">
    <property type="entry name" value="GyrI-like"/>
</dbReference>
<gene>
    <name evidence="2" type="ORF">KCG44_00085</name>
</gene>
<dbReference type="EMBL" id="JAGSPA010000001">
    <property type="protein sequence ID" value="MBV7255173.1"/>
    <property type="molecule type" value="Genomic_DNA"/>
</dbReference>
<dbReference type="Pfam" id="PF12833">
    <property type="entry name" value="HTH_18"/>
    <property type="match status" value="1"/>
</dbReference>
<evidence type="ECO:0000313" key="3">
    <source>
        <dbReference type="Proteomes" id="UP000722336"/>
    </source>
</evidence>
<name>A0ABS6S9Z0_9SPHN</name>
<dbReference type="Proteomes" id="UP000722336">
    <property type="component" value="Unassembled WGS sequence"/>
</dbReference>